<feature type="domain" description="Importin N-terminal" evidence="12">
    <location>
        <begin position="31"/>
        <end position="99"/>
    </location>
</feature>
<keyword evidence="6" id="KW-0653">Protein transport</keyword>
<evidence type="ECO:0000256" key="8">
    <source>
        <dbReference type="ARBA" id="ARBA00038423"/>
    </source>
</evidence>
<evidence type="ECO:0000256" key="2">
    <source>
        <dbReference type="ARBA" id="ARBA00004496"/>
    </source>
</evidence>
<evidence type="ECO:0000259" key="12">
    <source>
        <dbReference type="PROSITE" id="PS50166"/>
    </source>
</evidence>
<keyword evidence="3" id="KW-0813">Transport</keyword>
<dbReference type="WBParaSite" id="SRAE_X000229400.1">
    <property type="protein sequence ID" value="SRAE_X000229400.1"/>
    <property type="gene ID" value="WBGene00267877"/>
</dbReference>
<sequence length="864" mass="98062">MTWAPAQGELEQVLTLLNQTHSGSTEVQRDVHIQLEKLSKHPQFSLYLTYILSTMKTIDDASRSVSGLILKNIVKNNWMNLPDNIKGYIKEKCCETISDSSSLIRAIIGILITTIYTKEKGAWVEVLYYLIKLLDSNEYSVLDGTLGALQKICEDSALNMEEQHVERLITPVLRFFKHEVPKLRTVFQLANDQDPEVLKQLCRCLTLTSETFFDKILPQMDNIMNFMIHKTKDQNEEIALEACEFWLTLTDHAEQDQNILTPILPQLLPVLLGCMKYTQQDIMLLKGDVEDDSKVPDKEEDIKPRFHRAKTHGYQSQENENQLLSAIEQSSAISLTNCHFNKDENICDEEDEDEDDTDWNLRKCAAATLDVITGIFGDDCLPIILPLLKDLLFHKNWEYRESGILCLGAIAEGCITGIIPYLNELFPYLIESLNSEKALIRSITCWSLSRYCQYICQDTSSQAYLLLLKGLLSRMLDSNKSVQRAACSAFAILEEESDTISKCFNLYQTKNLLILYDAVGTLADTIDDDLKNPYFITKIMPILMTKWGTVEDCNRELFPLLECMSSVANALHESFIPYSEPIFDRCIKLIHLSLNNIQLTGIADASNNYFDREFIIVSLDLLSELTEALGVHVSPLLRKYDIVTILTRCSIDSNDEVKQSAFAFLGDVAKNCPQIIENHCHPFVKLLVSNFTEKNTSLMNNAIWAFGVITSILKDQVDMYVQIVVPILVAILNHEKAQKTVLENTAIAIGRLGIYSAQKVAPHLSSFIRPWCLSLRSVRDNEEKRAAFEGLICMIHYNPNGILSDFIFFCDAVSSFNTPPENLRAQISAILKGFRMQVGDIFWSQFFNHCPPGLQQKLSVFYGV</sequence>
<dbReference type="GeneID" id="36385371"/>
<dbReference type="FunFam" id="1.25.10.10:FF:000028">
    <property type="entry name" value="Transportin-1 isoform 1"/>
    <property type="match status" value="1"/>
</dbReference>
<dbReference type="SMART" id="SM00913">
    <property type="entry name" value="IBN_N"/>
    <property type="match status" value="1"/>
</dbReference>
<dbReference type="PANTHER" id="PTHR10527">
    <property type="entry name" value="IMPORTIN BETA"/>
    <property type="match status" value="1"/>
</dbReference>
<evidence type="ECO:0000256" key="7">
    <source>
        <dbReference type="ARBA" id="ARBA00023242"/>
    </source>
</evidence>
<organism evidence="13">
    <name type="scientific">Strongyloides ratti</name>
    <name type="common">Parasitic roundworm</name>
    <dbReference type="NCBI Taxonomy" id="34506"/>
    <lineage>
        <taxon>Eukaryota</taxon>
        <taxon>Metazoa</taxon>
        <taxon>Ecdysozoa</taxon>
        <taxon>Nematoda</taxon>
        <taxon>Chromadorea</taxon>
        <taxon>Rhabditida</taxon>
        <taxon>Tylenchina</taxon>
        <taxon>Panagrolaimomorpha</taxon>
        <taxon>Strongyloidoidea</taxon>
        <taxon>Strongyloididae</taxon>
        <taxon>Strongyloides</taxon>
    </lineage>
</organism>
<dbReference type="CTD" id="36385371"/>
<keyword evidence="14" id="KW-1185">Reference proteome</keyword>
<accession>A0A090MQV8</accession>
<dbReference type="GO" id="GO:0031267">
    <property type="term" value="F:small GTPase binding"/>
    <property type="evidence" value="ECO:0007669"/>
    <property type="project" value="InterPro"/>
</dbReference>
<evidence type="ECO:0000313" key="15">
    <source>
        <dbReference type="WBParaSite" id="SRAE_X000229400.1"/>
    </source>
</evidence>
<dbReference type="OrthoDB" id="951172at2759"/>
<dbReference type="InterPro" id="IPR016024">
    <property type="entry name" value="ARM-type_fold"/>
</dbReference>
<evidence type="ECO:0000256" key="6">
    <source>
        <dbReference type="ARBA" id="ARBA00022927"/>
    </source>
</evidence>
<dbReference type="GO" id="GO:0005737">
    <property type="term" value="C:cytoplasm"/>
    <property type="evidence" value="ECO:0007669"/>
    <property type="project" value="UniProtKB-SubCell"/>
</dbReference>
<dbReference type="GO" id="GO:0031981">
    <property type="term" value="C:nuclear lumen"/>
    <property type="evidence" value="ECO:0007669"/>
    <property type="project" value="UniProtKB-ARBA"/>
</dbReference>
<keyword evidence="4" id="KW-0963">Cytoplasm</keyword>
<comment type="subcellular location">
    <subcellularLocation>
        <location evidence="2">Cytoplasm</location>
    </subcellularLocation>
    <subcellularLocation>
        <location evidence="1">Nucleus</location>
    </subcellularLocation>
</comment>
<dbReference type="InterPro" id="IPR011989">
    <property type="entry name" value="ARM-like"/>
</dbReference>
<evidence type="ECO:0000313" key="13">
    <source>
        <dbReference type="EMBL" id="CEF60558.1"/>
    </source>
</evidence>
<reference evidence="13" key="2">
    <citation type="submission" date="2014-09" db="EMBL/GenBank/DDBJ databases">
        <authorList>
            <person name="Aslett A.Martin."/>
        </authorList>
    </citation>
    <scope>NUCLEOTIDE SEQUENCE</scope>
    <source>
        <strain evidence="13">ED321 Heterogonic</strain>
    </source>
</reference>
<evidence type="ECO:0000256" key="10">
    <source>
        <dbReference type="ARBA" id="ARBA00076938"/>
    </source>
</evidence>
<dbReference type="Pfam" id="PF03810">
    <property type="entry name" value="IBN_N"/>
    <property type="match status" value="1"/>
</dbReference>
<dbReference type="AlphaFoldDB" id="A0A090MQV8"/>
<dbReference type="Proteomes" id="UP000035682">
    <property type="component" value="Unplaced"/>
</dbReference>
<dbReference type="WormBase" id="SRAE_X000229400">
    <property type="protein sequence ID" value="SRP04657"/>
    <property type="gene ID" value="WBGene00267877"/>
</dbReference>
<evidence type="ECO:0000256" key="11">
    <source>
        <dbReference type="ARBA" id="ARBA00080641"/>
    </source>
</evidence>
<dbReference type="EMBL" id="LN609399">
    <property type="protein sequence ID" value="CEF60558.1"/>
    <property type="molecule type" value="Genomic_DNA"/>
</dbReference>
<evidence type="ECO:0000256" key="9">
    <source>
        <dbReference type="ARBA" id="ARBA00067327"/>
    </source>
</evidence>
<dbReference type="GO" id="GO:0006606">
    <property type="term" value="P:protein import into nucleus"/>
    <property type="evidence" value="ECO:0007669"/>
    <property type="project" value="InterPro"/>
</dbReference>
<dbReference type="Gene3D" id="1.25.10.10">
    <property type="entry name" value="Leucine-rich Repeat Variant"/>
    <property type="match status" value="2"/>
</dbReference>
<evidence type="ECO:0000256" key="5">
    <source>
        <dbReference type="ARBA" id="ARBA00022737"/>
    </source>
</evidence>
<dbReference type="PROSITE" id="PS50166">
    <property type="entry name" value="IMPORTIN_B_NT"/>
    <property type="match status" value="1"/>
</dbReference>
<evidence type="ECO:0000256" key="4">
    <source>
        <dbReference type="ARBA" id="ARBA00022490"/>
    </source>
</evidence>
<dbReference type="OMA" id="AQEGAMS"/>
<dbReference type="InterPro" id="IPR001494">
    <property type="entry name" value="Importin-beta_N"/>
</dbReference>
<name>A0A090MQV8_STRRB</name>
<evidence type="ECO:0000313" key="14">
    <source>
        <dbReference type="Proteomes" id="UP000035682"/>
    </source>
</evidence>
<proteinExistence type="inferred from homology"/>
<reference evidence="15" key="3">
    <citation type="submission" date="2020-12" db="UniProtKB">
        <authorList>
            <consortium name="WormBaseParasite"/>
        </authorList>
    </citation>
    <scope>IDENTIFICATION</scope>
</reference>
<evidence type="ECO:0000256" key="1">
    <source>
        <dbReference type="ARBA" id="ARBA00004123"/>
    </source>
</evidence>
<keyword evidence="5" id="KW-0677">Repeat</keyword>
<evidence type="ECO:0000313" key="16">
    <source>
        <dbReference type="WormBase" id="SRAE_X000229400"/>
    </source>
</evidence>
<comment type="similarity">
    <text evidence="8">Belongs to the importin beta family. Importin beta-2 subfamily.</text>
</comment>
<keyword evidence="7" id="KW-0539">Nucleus</keyword>
<evidence type="ECO:0000256" key="3">
    <source>
        <dbReference type="ARBA" id="ARBA00022448"/>
    </source>
</evidence>
<reference evidence="14" key="1">
    <citation type="submission" date="2014-09" db="EMBL/GenBank/DDBJ databases">
        <authorList>
            <person name="Martin A.A."/>
        </authorList>
    </citation>
    <scope>NUCLEOTIDE SEQUENCE</scope>
    <source>
        <strain evidence="14">ED321</strain>
    </source>
</reference>
<dbReference type="Pfam" id="PF13513">
    <property type="entry name" value="HEAT_EZ"/>
    <property type="match status" value="1"/>
</dbReference>
<dbReference type="SUPFAM" id="SSF48371">
    <property type="entry name" value="ARM repeat"/>
    <property type="match status" value="1"/>
</dbReference>
<dbReference type="InterPro" id="IPR040122">
    <property type="entry name" value="Importin_beta"/>
</dbReference>
<dbReference type="RefSeq" id="XP_024499767.1">
    <property type="nucleotide sequence ID" value="XM_024645490.1"/>
</dbReference>
<gene>
    <name evidence="13 15 16" type="ORF">SRAE_X000229400</name>
</gene>
<protein>
    <recommendedName>
        <fullName evidence="9">Transportin-1</fullName>
    </recommendedName>
    <alternativeName>
        <fullName evidence="10">Importin beta-2</fullName>
    </alternativeName>
    <alternativeName>
        <fullName evidence="11">Karyopherin beta-2</fullName>
    </alternativeName>
</protein>